<evidence type="ECO:0000256" key="1">
    <source>
        <dbReference type="ARBA" id="ARBA00035483"/>
    </source>
</evidence>
<protein>
    <recommendedName>
        <fullName evidence="1">50S ribosomal protein L21</fullName>
    </recommendedName>
</protein>
<sequence length="110" mass="12446">MEKKKIISKKSEPTVRETLAVLELGGSSHLVRKGTPLTVHRLPIKEGTRVKSKVTVLEPVLKEGTVTYKLVEHLKGPKIAVMKFKAKSRYRKKRGFRAQLSKIVVEKIET</sequence>
<dbReference type="SUPFAM" id="SSF141091">
    <property type="entry name" value="L21p-like"/>
    <property type="match status" value="1"/>
</dbReference>
<keyword evidence="2" id="KW-0689">Ribosomal protein</keyword>
<name>A0A831Z182_UNCKA</name>
<dbReference type="InterPro" id="IPR036164">
    <property type="entry name" value="bL21-like_sf"/>
</dbReference>
<dbReference type="AlphaFoldDB" id="A0A831Z182"/>
<accession>A0A831Z182</accession>
<dbReference type="InterPro" id="IPR028909">
    <property type="entry name" value="bL21-like"/>
</dbReference>
<gene>
    <name evidence="2" type="ORF">ENR01_01290</name>
</gene>
<dbReference type="Pfam" id="PF00829">
    <property type="entry name" value="Ribosomal_L21p"/>
    <property type="match status" value="1"/>
</dbReference>
<reference evidence="2" key="1">
    <citation type="journal article" date="2020" name="mSystems">
        <title>Genome- and Community-Level Interaction Insights into Carbon Utilization and Element Cycling Functions of Hydrothermarchaeota in Hydrothermal Sediment.</title>
        <authorList>
            <person name="Zhou Z."/>
            <person name="Liu Y."/>
            <person name="Xu W."/>
            <person name="Pan J."/>
            <person name="Luo Z.H."/>
            <person name="Li M."/>
        </authorList>
    </citation>
    <scope>NUCLEOTIDE SEQUENCE [LARGE SCALE GENOMIC DNA]</scope>
    <source>
        <strain evidence="2">SpSt-361</strain>
    </source>
</reference>
<proteinExistence type="predicted"/>
<organism evidence="2">
    <name type="scientific">candidate division WWE3 bacterium</name>
    <dbReference type="NCBI Taxonomy" id="2053526"/>
    <lineage>
        <taxon>Bacteria</taxon>
        <taxon>Katanobacteria</taxon>
    </lineage>
</organism>
<comment type="caution">
    <text evidence="2">The sequence shown here is derived from an EMBL/GenBank/DDBJ whole genome shotgun (WGS) entry which is preliminary data.</text>
</comment>
<dbReference type="GO" id="GO:0005840">
    <property type="term" value="C:ribosome"/>
    <property type="evidence" value="ECO:0007669"/>
    <property type="project" value="UniProtKB-KW"/>
</dbReference>
<dbReference type="EMBL" id="DSPJ01000039">
    <property type="protein sequence ID" value="HEX61774.1"/>
    <property type="molecule type" value="Genomic_DNA"/>
</dbReference>
<evidence type="ECO:0000313" key="2">
    <source>
        <dbReference type="EMBL" id="HEX61774.1"/>
    </source>
</evidence>
<dbReference type="GO" id="GO:0005737">
    <property type="term" value="C:cytoplasm"/>
    <property type="evidence" value="ECO:0007669"/>
    <property type="project" value="UniProtKB-ARBA"/>
</dbReference>
<keyword evidence="2" id="KW-0687">Ribonucleoprotein</keyword>